<comment type="caution">
    <text evidence="1">The sequence shown here is derived from an EMBL/GenBank/DDBJ whole genome shotgun (WGS) entry which is preliminary data.</text>
</comment>
<evidence type="ECO:0000313" key="2">
    <source>
        <dbReference type="Proteomes" id="UP000029227"/>
    </source>
</evidence>
<dbReference type="eggNOG" id="COG0564">
    <property type="taxonomic scope" value="Bacteria"/>
</dbReference>
<dbReference type="AlphaFoldDB" id="A0A090R994"/>
<dbReference type="EMBL" id="BBMN01000003">
    <property type="protein sequence ID" value="GAL04187.1"/>
    <property type="molecule type" value="Genomic_DNA"/>
</dbReference>
<evidence type="ECO:0000313" key="1">
    <source>
        <dbReference type="EMBL" id="GAL04187.1"/>
    </source>
</evidence>
<protein>
    <submittedName>
        <fullName evidence="1">Ribosomal large subunit pseudouridine synthase A</fullName>
        <ecNumber evidence="1">4.2.1.70</ecNumber>
    </submittedName>
</protein>
<organism evidence="1 2">
    <name type="scientific">Photobacterium aphoticum</name>
    <dbReference type="NCBI Taxonomy" id="754436"/>
    <lineage>
        <taxon>Bacteria</taxon>
        <taxon>Pseudomonadati</taxon>
        <taxon>Pseudomonadota</taxon>
        <taxon>Gammaproteobacteria</taxon>
        <taxon>Vibrionales</taxon>
        <taxon>Vibrionaceae</taxon>
        <taxon>Photobacterium</taxon>
    </lineage>
</organism>
<dbReference type="EC" id="4.2.1.70" evidence="1"/>
<reference evidence="1 2" key="1">
    <citation type="journal article" date="2014" name="Genome Announc.">
        <title>Draft Genome Sequences of Two Vibrionaceae Species, Vibrio ponticus C121 and Photobacterium aphoticum C119, Isolated as Coral Reef Microbiota.</title>
        <authorList>
            <person name="Al-saari N."/>
            <person name="Meirelles P.M."/>
            <person name="Mino S."/>
            <person name="Suda W."/>
            <person name="Oshima K."/>
            <person name="Hattori M."/>
            <person name="Ohkuma M."/>
            <person name="Thompson F.L."/>
            <person name="Gomez-Gil B."/>
            <person name="Sawabe T."/>
            <person name="Sawabe T."/>
        </authorList>
    </citation>
    <scope>NUCLEOTIDE SEQUENCE [LARGE SCALE GENOMIC DNA]</scope>
    <source>
        <strain evidence="1 2">JCM 19237</strain>
    </source>
</reference>
<gene>
    <name evidence="1" type="ORF">JCM19237_2338</name>
</gene>
<sequence>MHSPEHCFTPFKANIDAFALPERFNFPFYYEPHPLCLLAAEELQQHLLTQTDWQHNFGLDADQGEDSANAIGKMFGVLLVRSQKVRSATCQPSLAKWPIKTCCLALCRRYLTC</sequence>
<dbReference type="GO" id="GO:0004730">
    <property type="term" value="F:pseudouridylate synthase activity"/>
    <property type="evidence" value="ECO:0007669"/>
    <property type="project" value="UniProtKB-EC"/>
</dbReference>
<proteinExistence type="predicted"/>
<dbReference type="STRING" id="754436.JCM19237_2338"/>
<dbReference type="Proteomes" id="UP000029227">
    <property type="component" value="Unassembled WGS sequence"/>
</dbReference>
<name>A0A090R994_9GAMM</name>
<keyword evidence="1" id="KW-0456">Lyase</keyword>
<accession>A0A090R994</accession>